<accession>A0A5C6CFU0</accession>
<evidence type="ECO:0000256" key="2">
    <source>
        <dbReference type="SAM" id="SignalP"/>
    </source>
</evidence>
<proteinExistence type="predicted"/>
<evidence type="ECO:0000256" key="1">
    <source>
        <dbReference type="SAM" id="MobiDB-lite"/>
    </source>
</evidence>
<reference evidence="3 4" key="1">
    <citation type="submission" date="2019-02" db="EMBL/GenBank/DDBJ databases">
        <title>Deep-cultivation of Planctomycetes and their phenomic and genomic characterization uncovers novel biology.</title>
        <authorList>
            <person name="Wiegand S."/>
            <person name="Jogler M."/>
            <person name="Boedeker C."/>
            <person name="Pinto D."/>
            <person name="Vollmers J."/>
            <person name="Rivas-Marin E."/>
            <person name="Kohn T."/>
            <person name="Peeters S.H."/>
            <person name="Heuer A."/>
            <person name="Rast P."/>
            <person name="Oberbeckmann S."/>
            <person name="Bunk B."/>
            <person name="Jeske O."/>
            <person name="Meyerdierks A."/>
            <person name="Storesund J.E."/>
            <person name="Kallscheuer N."/>
            <person name="Luecker S."/>
            <person name="Lage O.M."/>
            <person name="Pohl T."/>
            <person name="Merkel B.J."/>
            <person name="Hornburger P."/>
            <person name="Mueller R.-W."/>
            <person name="Bruemmer F."/>
            <person name="Labrenz M."/>
            <person name="Spormann A.M."/>
            <person name="Op Den Camp H."/>
            <person name="Overmann J."/>
            <person name="Amann R."/>
            <person name="Jetten M.S.M."/>
            <person name="Mascher T."/>
            <person name="Medema M.H."/>
            <person name="Devos D.P."/>
            <person name="Kaster A.-K."/>
            <person name="Ovreas L."/>
            <person name="Rohde M."/>
            <person name="Galperin M.Y."/>
            <person name="Jogler C."/>
        </authorList>
    </citation>
    <scope>NUCLEOTIDE SEQUENCE [LARGE SCALE GENOMIC DNA]</scope>
    <source>
        <strain evidence="3 4">Pla52o</strain>
    </source>
</reference>
<feature type="region of interest" description="Disordered" evidence="1">
    <location>
        <begin position="250"/>
        <end position="299"/>
    </location>
</feature>
<dbReference type="EMBL" id="SJPT01000005">
    <property type="protein sequence ID" value="TWU22404.1"/>
    <property type="molecule type" value="Genomic_DNA"/>
</dbReference>
<dbReference type="Proteomes" id="UP000316304">
    <property type="component" value="Unassembled WGS sequence"/>
</dbReference>
<protein>
    <submittedName>
        <fullName evidence="3">Uncharacterized protein</fullName>
    </submittedName>
</protein>
<organism evidence="3 4">
    <name type="scientific">Novipirellula galeiformis</name>
    <dbReference type="NCBI Taxonomy" id="2528004"/>
    <lineage>
        <taxon>Bacteria</taxon>
        <taxon>Pseudomonadati</taxon>
        <taxon>Planctomycetota</taxon>
        <taxon>Planctomycetia</taxon>
        <taxon>Pirellulales</taxon>
        <taxon>Pirellulaceae</taxon>
        <taxon>Novipirellula</taxon>
    </lineage>
</organism>
<dbReference type="AlphaFoldDB" id="A0A5C6CFU0"/>
<comment type="caution">
    <text evidence="3">The sequence shown here is derived from an EMBL/GenBank/DDBJ whole genome shotgun (WGS) entry which is preliminary data.</text>
</comment>
<name>A0A5C6CFU0_9BACT</name>
<evidence type="ECO:0000313" key="4">
    <source>
        <dbReference type="Proteomes" id="UP000316304"/>
    </source>
</evidence>
<keyword evidence="4" id="KW-1185">Reference proteome</keyword>
<dbReference type="RefSeq" id="WP_197169274.1">
    <property type="nucleotide sequence ID" value="NZ_SJPT01000005.1"/>
</dbReference>
<feature type="chain" id="PRO_5022862625" evidence="2">
    <location>
        <begin position="23"/>
        <end position="406"/>
    </location>
</feature>
<gene>
    <name evidence="3" type="ORF">Pla52o_34600</name>
</gene>
<sequence length="406" mass="42920" precursor="true">MRQLLTTAACCGVLFAGSVVGAQDIAGNSLSQAGDAVRNTAGQAQDAANNARNQVRNQVGSTASRANDAVNRVEGAASQDTNAGAQQRVGVNGVNVKGNVQSSQQLHSRHQGTHRGNLHYESNQRAGWDRGHAHGAQVYGGQVYGGQVYEGQVHYGGQAYGGQVYDSNGRHHGHHYGRSGHRHGKLGHRGHHSSHRYMATPSHGYGSQGYLSYGSSNHAMTTDTVYPLRHDASGREFICVHGQPVYFDSGTAQHGHHQDDRYQAGYGSYDEASGSQSTNGQAYPAEPQTGEMNRDGQSQTELDANTNADASLNGRANVDADANTNAEVNAAASVNENANANVEVDANRNQPPRAQDNLERAAETPALDQTEAGEAVDNAEKAIESQDVPANAEDALDDAPLDPAPL</sequence>
<feature type="compositionally biased region" description="Low complexity" evidence="1">
    <location>
        <begin position="338"/>
        <end position="349"/>
    </location>
</feature>
<evidence type="ECO:0000313" key="3">
    <source>
        <dbReference type="EMBL" id="TWU22404.1"/>
    </source>
</evidence>
<feature type="region of interest" description="Disordered" evidence="1">
    <location>
        <begin position="172"/>
        <end position="194"/>
    </location>
</feature>
<feature type="signal peptide" evidence="2">
    <location>
        <begin position="1"/>
        <end position="22"/>
    </location>
</feature>
<keyword evidence="2" id="KW-0732">Signal</keyword>
<feature type="region of interest" description="Disordered" evidence="1">
    <location>
        <begin position="338"/>
        <end position="406"/>
    </location>
</feature>